<dbReference type="SMART" id="SM00100">
    <property type="entry name" value="cNMP"/>
    <property type="match status" value="1"/>
</dbReference>
<evidence type="ECO:0000313" key="2">
    <source>
        <dbReference type="EMBL" id="GAK53389.1"/>
    </source>
</evidence>
<dbReference type="PANTHER" id="PTHR23011">
    <property type="entry name" value="CYCLIC NUCLEOTIDE-BINDING DOMAIN CONTAINING PROTEIN"/>
    <property type="match status" value="1"/>
</dbReference>
<gene>
    <name evidence="2" type="ORF">U14_04654</name>
</gene>
<evidence type="ECO:0000259" key="1">
    <source>
        <dbReference type="PROSITE" id="PS50042"/>
    </source>
</evidence>
<dbReference type="InterPro" id="IPR000595">
    <property type="entry name" value="cNMP-bd_dom"/>
</dbReference>
<dbReference type="Gene3D" id="2.60.120.10">
    <property type="entry name" value="Jelly Rolls"/>
    <property type="match status" value="1"/>
</dbReference>
<dbReference type="SUPFAM" id="SSF51206">
    <property type="entry name" value="cAMP-binding domain-like"/>
    <property type="match status" value="1"/>
</dbReference>
<organism evidence="2">
    <name type="scientific">Candidatus Moduliflexus flocculans</name>
    <dbReference type="NCBI Taxonomy" id="1499966"/>
    <lineage>
        <taxon>Bacteria</taxon>
        <taxon>Candidatus Moduliflexota</taxon>
        <taxon>Candidatus Moduliflexia</taxon>
        <taxon>Candidatus Moduliflexales</taxon>
        <taxon>Candidatus Moduliflexaceae</taxon>
    </lineage>
</organism>
<dbReference type="PANTHER" id="PTHR23011:SF28">
    <property type="entry name" value="CYCLIC NUCLEOTIDE-BINDING DOMAIN CONTAINING PROTEIN"/>
    <property type="match status" value="1"/>
</dbReference>
<dbReference type="STRING" id="1499966.U14_04654"/>
<dbReference type="GO" id="GO:0016301">
    <property type="term" value="F:kinase activity"/>
    <property type="evidence" value="ECO:0007669"/>
    <property type="project" value="UniProtKB-KW"/>
</dbReference>
<dbReference type="PROSITE" id="PS50042">
    <property type="entry name" value="CNMP_BINDING_3"/>
    <property type="match status" value="1"/>
</dbReference>
<dbReference type="Proteomes" id="UP000030700">
    <property type="component" value="Unassembled WGS sequence"/>
</dbReference>
<dbReference type="InterPro" id="IPR014710">
    <property type="entry name" value="RmlC-like_jellyroll"/>
</dbReference>
<dbReference type="InterPro" id="IPR018490">
    <property type="entry name" value="cNMP-bd_dom_sf"/>
</dbReference>
<dbReference type="HOGENOM" id="CLU_1861260_0_0_0"/>
<keyword evidence="3" id="KW-1185">Reference proteome</keyword>
<reference evidence="2" key="1">
    <citation type="journal article" date="2015" name="PeerJ">
        <title>First genomic representation of candidate bacterial phylum KSB3 points to enhanced environmental sensing as a trigger of wastewater bulking.</title>
        <authorList>
            <person name="Sekiguchi Y."/>
            <person name="Ohashi A."/>
            <person name="Parks D.H."/>
            <person name="Yamauchi T."/>
            <person name="Tyson G.W."/>
            <person name="Hugenholtz P."/>
        </authorList>
    </citation>
    <scope>NUCLEOTIDE SEQUENCE [LARGE SCALE GENOMIC DNA]</scope>
</reference>
<keyword evidence="2" id="KW-0418">Kinase</keyword>
<keyword evidence="2" id="KW-0808">Transferase</keyword>
<dbReference type="AlphaFoldDB" id="A0A0S6W0X3"/>
<dbReference type="EMBL" id="DF820459">
    <property type="protein sequence ID" value="GAK53389.1"/>
    <property type="molecule type" value="Genomic_DNA"/>
</dbReference>
<accession>A0A0S6W0X3</accession>
<evidence type="ECO:0000313" key="3">
    <source>
        <dbReference type="Proteomes" id="UP000030700"/>
    </source>
</evidence>
<dbReference type="CDD" id="cd00038">
    <property type="entry name" value="CAP_ED"/>
    <property type="match status" value="1"/>
</dbReference>
<proteinExistence type="predicted"/>
<sequence length="141" mass="15840">MNFEQLNTLTKALVRQSKLFQGFTESELDVLVAHSQLKKLPRGKILYRKGEASDGTFCLIIAGTVDIVAKDGHVVGASNAGDVIGELALSNPYQMRTVSVITTEPVELLEWNINHIKTKVPGLWKKLLKLGWEHMQEYYEE</sequence>
<feature type="domain" description="Cyclic nucleotide-binding" evidence="1">
    <location>
        <begin position="19"/>
        <end position="109"/>
    </location>
</feature>
<dbReference type="Pfam" id="PF00027">
    <property type="entry name" value="cNMP_binding"/>
    <property type="match status" value="1"/>
</dbReference>
<name>A0A0S6W0X3_9BACT</name>
<protein>
    <submittedName>
        <fullName evidence="2">cAMP-binding protein-catabolite gene activator and regulatory subunit of cAMP-dependent protein kinase</fullName>
    </submittedName>
</protein>